<dbReference type="Pfam" id="PF17820">
    <property type="entry name" value="PDZ_6"/>
    <property type="match status" value="1"/>
</dbReference>
<evidence type="ECO:0000256" key="11">
    <source>
        <dbReference type="SAM" id="Phobius"/>
    </source>
</evidence>
<comment type="caution">
    <text evidence="13">The sequence shown here is derived from an EMBL/GenBank/DDBJ whole genome shotgun (WGS) entry which is preliminary data.</text>
</comment>
<dbReference type="PANTHER" id="PTHR42837:SF2">
    <property type="entry name" value="MEMBRANE METALLOPROTEASE ARASP2, CHLOROPLASTIC-RELATED"/>
    <property type="match status" value="1"/>
</dbReference>
<evidence type="ECO:0000256" key="9">
    <source>
        <dbReference type="ARBA" id="ARBA00023049"/>
    </source>
</evidence>
<evidence type="ECO:0000256" key="8">
    <source>
        <dbReference type="ARBA" id="ARBA00022989"/>
    </source>
</evidence>
<feature type="transmembrane region" description="Helical" evidence="11">
    <location>
        <begin position="361"/>
        <end position="379"/>
    </location>
</feature>
<evidence type="ECO:0000313" key="13">
    <source>
        <dbReference type="EMBL" id="HCQ40571.1"/>
    </source>
</evidence>
<dbReference type="InterPro" id="IPR041489">
    <property type="entry name" value="PDZ_6"/>
</dbReference>
<evidence type="ECO:0000313" key="14">
    <source>
        <dbReference type="Proteomes" id="UP000262056"/>
    </source>
</evidence>
<sequence>MTTLFIFLLILSVLVLIHELGHFVAAKAAGVRVEEFGWGLPPRILGKKFGETTYSINLLPFGGFVKLTGEDMDQGGGDTEDLGKTGMPDPKSFASKTPLQRGIILIAGVFMNIVLAVVIFYIFMFVNGFKTFQMPLIFDYDFKFGDTTKIGTVISGIQPGSAAEKAGLTLGEAVAAVNGRKVTDIAQFKSVLAEYNGAPVQLTLTDLKDTTYTKIRDVRVSPTKDEDGKPIIGVYLGESVSISYKKPLDRILVGFYHSYNVMGYSMNTLGQMVSLSFKTKDISPVSESVSGPVGIYNLVDMVLKYGGPNAWLTLFDYTALMSLSLAVVNILPFPALDGGRAAFVLFEGITRKKPNPKMEAAFHRLGMVFLLGFLILITIRDVTR</sequence>
<dbReference type="SUPFAM" id="SSF50156">
    <property type="entry name" value="PDZ domain-like"/>
    <property type="match status" value="1"/>
</dbReference>
<organism evidence="13 14">
    <name type="scientific">candidate division WWE3 bacterium</name>
    <dbReference type="NCBI Taxonomy" id="2053526"/>
    <lineage>
        <taxon>Bacteria</taxon>
        <taxon>Katanobacteria</taxon>
    </lineage>
</organism>
<dbReference type="InterPro" id="IPR036034">
    <property type="entry name" value="PDZ_sf"/>
</dbReference>
<gene>
    <name evidence="13" type="ORF">DIU24_02590</name>
</gene>
<evidence type="ECO:0000256" key="1">
    <source>
        <dbReference type="ARBA" id="ARBA00001947"/>
    </source>
</evidence>
<comment type="subcellular location">
    <subcellularLocation>
        <location evidence="2">Membrane</location>
        <topology evidence="2">Multi-pass membrane protein</topology>
    </subcellularLocation>
</comment>
<keyword evidence="4" id="KW-0645">Protease</keyword>
<dbReference type="EMBL" id="DQFB01000004">
    <property type="protein sequence ID" value="HCQ40571.1"/>
    <property type="molecule type" value="Genomic_DNA"/>
</dbReference>
<name>A0A656PPI3_UNCKA</name>
<keyword evidence="8 11" id="KW-1133">Transmembrane helix</keyword>
<feature type="transmembrane region" description="Helical" evidence="11">
    <location>
        <begin position="310"/>
        <end position="331"/>
    </location>
</feature>
<keyword evidence="10 11" id="KW-0472">Membrane</keyword>
<dbReference type="AlphaFoldDB" id="A0A656PPI3"/>
<keyword evidence="9" id="KW-0482">Metalloprotease</keyword>
<comment type="similarity">
    <text evidence="3">Belongs to the peptidase M50B family.</text>
</comment>
<dbReference type="InterPro" id="IPR004387">
    <property type="entry name" value="Pept_M50_Zn"/>
</dbReference>
<dbReference type="GO" id="GO:0004222">
    <property type="term" value="F:metalloendopeptidase activity"/>
    <property type="evidence" value="ECO:0007669"/>
    <property type="project" value="InterPro"/>
</dbReference>
<comment type="cofactor">
    <cofactor evidence="1">
        <name>Zn(2+)</name>
        <dbReference type="ChEBI" id="CHEBI:29105"/>
    </cofactor>
</comment>
<evidence type="ECO:0000256" key="10">
    <source>
        <dbReference type="ARBA" id="ARBA00023136"/>
    </source>
</evidence>
<evidence type="ECO:0000256" key="4">
    <source>
        <dbReference type="ARBA" id="ARBA00022670"/>
    </source>
</evidence>
<dbReference type="GO" id="GO:0016020">
    <property type="term" value="C:membrane"/>
    <property type="evidence" value="ECO:0007669"/>
    <property type="project" value="UniProtKB-SubCell"/>
</dbReference>
<evidence type="ECO:0000256" key="2">
    <source>
        <dbReference type="ARBA" id="ARBA00004141"/>
    </source>
</evidence>
<dbReference type="CDD" id="cd06163">
    <property type="entry name" value="S2P-M50_PDZ_RseP-like"/>
    <property type="match status" value="1"/>
</dbReference>
<dbReference type="GO" id="GO:0006508">
    <property type="term" value="P:proteolysis"/>
    <property type="evidence" value="ECO:0007669"/>
    <property type="project" value="UniProtKB-KW"/>
</dbReference>
<reference evidence="13 14" key="1">
    <citation type="journal article" date="2018" name="Nat. Biotechnol.">
        <title>A standardized bacterial taxonomy based on genome phylogeny substantially revises the tree of life.</title>
        <authorList>
            <person name="Parks D.H."/>
            <person name="Chuvochina M."/>
            <person name="Waite D.W."/>
            <person name="Rinke C."/>
            <person name="Skarshewski A."/>
            <person name="Chaumeil P.A."/>
            <person name="Hugenholtz P."/>
        </authorList>
    </citation>
    <scope>NUCLEOTIDE SEQUENCE [LARGE SCALE GENOMIC DNA]</scope>
    <source>
        <strain evidence="13">UBA12021</strain>
    </source>
</reference>
<evidence type="ECO:0000256" key="3">
    <source>
        <dbReference type="ARBA" id="ARBA00007931"/>
    </source>
</evidence>
<dbReference type="Gene3D" id="2.30.42.10">
    <property type="match status" value="1"/>
</dbReference>
<feature type="transmembrane region" description="Helical" evidence="11">
    <location>
        <begin position="103"/>
        <end position="126"/>
    </location>
</feature>
<keyword evidence="6" id="KW-0378">Hydrolase</keyword>
<evidence type="ECO:0000256" key="5">
    <source>
        <dbReference type="ARBA" id="ARBA00022692"/>
    </source>
</evidence>
<keyword evidence="5 11" id="KW-0812">Transmembrane</keyword>
<dbReference type="InterPro" id="IPR001478">
    <property type="entry name" value="PDZ"/>
</dbReference>
<dbReference type="Proteomes" id="UP000262056">
    <property type="component" value="Unassembled WGS sequence"/>
</dbReference>
<protein>
    <submittedName>
        <fullName evidence="13">PDZ domain-containing protein</fullName>
    </submittedName>
</protein>
<feature type="domain" description="PDZ" evidence="12">
    <location>
        <begin position="151"/>
        <end position="187"/>
    </location>
</feature>
<dbReference type="PROSITE" id="PS50106">
    <property type="entry name" value="PDZ"/>
    <property type="match status" value="1"/>
</dbReference>
<dbReference type="Pfam" id="PF02163">
    <property type="entry name" value="Peptidase_M50"/>
    <property type="match status" value="1"/>
</dbReference>
<evidence type="ECO:0000256" key="6">
    <source>
        <dbReference type="ARBA" id="ARBA00022801"/>
    </source>
</evidence>
<accession>A0A656PPI3</accession>
<proteinExistence type="inferred from homology"/>
<dbReference type="InterPro" id="IPR008915">
    <property type="entry name" value="Peptidase_M50"/>
</dbReference>
<dbReference type="PANTHER" id="PTHR42837">
    <property type="entry name" value="REGULATOR OF SIGMA-E PROTEASE RSEP"/>
    <property type="match status" value="1"/>
</dbReference>
<evidence type="ECO:0000259" key="12">
    <source>
        <dbReference type="PROSITE" id="PS50106"/>
    </source>
</evidence>
<keyword evidence="7" id="KW-0862">Zinc</keyword>
<evidence type="ECO:0000256" key="7">
    <source>
        <dbReference type="ARBA" id="ARBA00022833"/>
    </source>
</evidence>